<dbReference type="SUPFAM" id="SSF52047">
    <property type="entry name" value="RNI-like"/>
    <property type="match status" value="1"/>
</dbReference>
<keyword evidence="2" id="KW-1185">Reference proteome</keyword>
<reference evidence="1 2" key="2">
    <citation type="submission" date="2021-10" db="EMBL/GenBank/DDBJ databases">
        <authorList>
            <person name="Piombo E."/>
        </authorList>
    </citation>
    <scope>NUCLEOTIDE SEQUENCE [LARGE SCALE GENOMIC DNA]</scope>
</reference>
<dbReference type="EMBL" id="CABFOC020000056">
    <property type="protein sequence ID" value="CAH0055352.1"/>
    <property type="molecule type" value="Genomic_DNA"/>
</dbReference>
<evidence type="ECO:0000313" key="1">
    <source>
        <dbReference type="EMBL" id="CAH0055352.1"/>
    </source>
</evidence>
<sequence length="323" mass="37362">MLSNLKEIDLTDCWNYELTLDFLNAIPSQLERITVPSWESVGYKPDAISQFGETLRELRIDDWGTSTLTALDLAQLSQDLPHLEHLAIRVMWNRESEEWPFDHLKAIAALPRLRSAELWFPLTCGNLPHLTYSAAHRTFCYLNDRNGGLQRLTLHSGVPTPNRVDPFSRDIDITPSWSMRNSVTFECEMAYDYDPDTEDGQKGTASIWCKELSSEMNAKLRELDQQADRNMPNVITLDPAGVFLRAALDGPLDSAEWQVWRKEQLRLYGPLPGSVDEFAMEIEDYWERLNSPFSPKWLFKDLREYAQKKYPGTFGKSRGRRRR</sequence>
<gene>
    <name evidence="1" type="ORF">CSOL1703_00017454</name>
</gene>
<dbReference type="OrthoDB" id="3945550at2759"/>
<organism evidence="1 2">
    <name type="scientific">Clonostachys solani</name>
    <dbReference type="NCBI Taxonomy" id="160281"/>
    <lineage>
        <taxon>Eukaryota</taxon>
        <taxon>Fungi</taxon>
        <taxon>Dikarya</taxon>
        <taxon>Ascomycota</taxon>
        <taxon>Pezizomycotina</taxon>
        <taxon>Sordariomycetes</taxon>
        <taxon>Hypocreomycetidae</taxon>
        <taxon>Hypocreales</taxon>
        <taxon>Bionectriaceae</taxon>
        <taxon>Clonostachys</taxon>
    </lineage>
</organism>
<evidence type="ECO:0000313" key="2">
    <source>
        <dbReference type="Proteomes" id="UP000775872"/>
    </source>
</evidence>
<dbReference type="Gene3D" id="3.80.10.10">
    <property type="entry name" value="Ribonuclease Inhibitor"/>
    <property type="match status" value="1"/>
</dbReference>
<name>A0A9N9ZFD9_9HYPO</name>
<reference evidence="2" key="1">
    <citation type="submission" date="2019-06" db="EMBL/GenBank/DDBJ databases">
        <authorList>
            <person name="Broberg M."/>
        </authorList>
    </citation>
    <scope>NUCLEOTIDE SEQUENCE [LARGE SCALE GENOMIC DNA]</scope>
</reference>
<comment type="caution">
    <text evidence="1">The sequence shown here is derived from an EMBL/GenBank/DDBJ whole genome shotgun (WGS) entry which is preliminary data.</text>
</comment>
<dbReference type="Proteomes" id="UP000775872">
    <property type="component" value="Unassembled WGS sequence"/>
</dbReference>
<protein>
    <submittedName>
        <fullName evidence="1">Uncharacterized protein</fullName>
    </submittedName>
</protein>
<accession>A0A9N9ZFD9</accession>
<dbReference type="AlphaFoldDB" id="A0A9N9ZFD9"/>
<dbReference type="InterPro" id="IPR032675">
    <property type="entry name" value="LRR_dom_sf"/>
</dbReference>
<proteinExistence type="predicted"/>